<dbReference type="CDD" id="cd22268">
    <property type="entry name" value="DPBB_RlpA-like"/>
    <property type="match status" value="1"/>
</dbReference>
<proteinExistence type="predicted"/>
<dbReference type="PANTHER" id="PTHR34183:SF8">
    <property type="entry name" value="ENDOLYTIC PEPTIDOGLYCAN TRANSGLYCOSYLASE RLPA-RELATED"/>
    <property type="match status" value="1"/>
</dbReference>
<feature type="signal peptide" evidence="1">
    <location>
        <begin position="1"/>
        <end position="20"/>
    </location>
</feature>
<accession>A0ABS9SH84</accession>
<evidence type="ECO:0000313" key="4">
    <source>
        <dbReference type="Proteomes" id="UP001202248"/>
    </source>
</evidence>
<reference evidence="3 4" key="1">
    <citation type="submission" date="2022-02" db="EMBL/GenBank/DDBJ databases">
        <authorList>
            <person name="Min J."/>
        </authorList>
    </citation>
    <scope>NUCLEOTIDE SEQUENCE [LARGE SCALE GENOMIC DNA]</scope>
    <source>
        <strain evidence="3 4">GR10-1</strain>
    </source>
</reference>
<dbReference type="InterPro" id="IPR036908">
    <property type="entry name" value="RlpA-like_sf"/>
</dbReference>
<keyword evidence="1" id="KW-0732">Signal</keyword>
<evidence type="ECO:0000313" key="3">
    <source>
        <dbReference type="EMBL" id="MCH5597727.1"/>
    </source>
</evidence>
<keyword evidence="4" id="KW-1185">Reference proteome</keyword>
<feature type="chain" id="PRO_5046269797" evidence="1">
    <location>
        <begin position="21"/>
        <end position="126"/>
    </location>
</feature>
<feature type="domain" description="RlpA-like protein double-psi beta-barrel" evidence="2">
    <location>
        <begin position="26"/>
        <end position="113"/>
    </location>
</feature>
<sequence length="126" mass="14027">MKKWLVLFLAFLFIYTDGFSQTNSSQKASYYHSKFNGRKTATGDIYRDYLLTAASNIYKLGTRLLVTNKKTGKSVQVVVNDRMAPHIKGRVDLSKSAFTKIAKTSKGLVPVEVKVLEGKGDDSNSL</sequence>
<protein>
    <submittedName>
        <fullName evidence="3">Septal ring lytic transglycosylase RlpA family protein</fullName>
    </submittedName>
</protein>
<dbReference type="RefSeq" id="WP_240827095.1">
    <property type="nucleotide sequence ID" value="NZ_JAKWBL010000001.1"/>
</dbReference>
<dbReference type="Gene3D" id="2.40.40.10">
    <property type="entry name" value="RlpA-like domain"/>
    <property type="match status" value="1"/>
</dbReference>
<evidence type="ECO:0000259" key="2">
    <source>
        <dbReference type="Pfam" id="PF03330"/>
    </source>
</evidence>
<dbReference type="SUPFAM" id="SSF50685">
    <property type="entry name" value="Barwin-like endoglucanases"/>
    <property type="match status" value="1"/>
</dbReference>
<comment type="caution">
    <text evidence="3">The sequence shown here is derived from an EMBL/GenBank/DDBJ whole genome shotgun (WGS) entry which is preliminary data.</text>
</comment>
<evidence type="ECO:0000256" key="1">
    <source>
        <dbReference type="SAM" id="SignalP"/>
    </source>
</evidence>
<name>A0ABS9SH84_9BACT</name>
<dbReference type="Proteomes" id="UP001202248">
    <property type="component" value="Unassembled WGS sequence"/>
</dbReference>
<dbReference type="EMBL" id="JAKWBL010000001">
    <property type="protein sequence ID" value="MCH5597727.1"/>
    <property type="molecule type" value="Genomic_DNA"/>
</dbReference>
<organism evidence="3 4">
    <name type="scientific">Niabella ginsengisoli</name>
    <dbReference type="NCBI Taxonomy" id="522298"/>
    <lineage>
        <taxon>Bacteria</taxon>
        <taxon>Pseudomonadati</taxon>
        <taxon>Bacteroidota</taxon>
        <taxon>Chitinophagia</taxon>
        <taxon>Chitinophagales</taxon>
        <taxon>Chitinophagaceae</taxon>
        <taxon>Niabella</taxon>
    </lineage>
</organism>
<dbReference type="InterPro" id="IPR009009">
    <property type="entry name" value="RlpA-like_DPBB"/>
</dbReference>
<dbReference type="Pfam" id="PF03330">
    <property type="entry name" value="DPBB_1"/>
    <property type="match status" value="1"/>
</dbReference>
<dbReference type="PANTHER" id="PTHR34183">
    <property type="entry name" value="ENDOLYTIC PEPTIDOGLYCAN TRANSGLYCOSYLASE RLPA"/>
    <property type="match status" value="1"/>
</dbReference>
<gene>
    <name evidence="3" type="ORF">MKP09_07310</name>
</gene>